<gene>
    <name evidence="2" type="ORF">ADUPG1_002527</name>
</gene>
<sequence length="72" mass="7958">MFRRTCSRVCTSVIDRIEEKKPSDSSEDNGGFQSPSDNVEDRDGQPGDKDMVVGRNEEPREVVEAAMHADSG</sequence>
<evidence type="ECO:0000256" key="1">
    <source>
        <dbReference type="SAM" id="MobiDB-lite"/>
    </source>
</evidence>
<comment type="caution">
    <text evidence="2">The sequence shown here is derived from an EMBL/GenBank/DDBJ whole genome shotgun (WGS) entry which is preliminary data.</text>
</comment>
<feature type="non-terminal residue" evidence="2">
    <location>
        <position position="72"/>
    </location>
</feature>
<reference evidence="2" key="1">
    <citation type="submission" date="2022-03" db="EMBL/GenBank/DDBJ databases">
        <title>Draft genome sequence of Aduncisulcus paluster, a free-living microaerophilic Fornicata.</title>
        <authorList>
            <person name="Yuyama I."/>
            <person name="Kume K."/>
            <person name="Tamura T."/>
            <person name="Inagaki Y."/>
            <person name="Hashimoto T."/>
        </authorList>
    </citation>
    <scope>NUCLEOTIDE SEQUENCE</scope>
    <source>
        <strain evidence="2">NY0171</strain>
    </source>
</reference>
<keyword evidence="3" id="KW-1185">Reference proteome</keyword>
<dbReference type="EMBL" id="BQXS01002976">
    <property type="protein sequence ID" value="GKT33539.1"/>
    <property type="molecule type" value="Genomic_DNA"/>
</dbReference>
<accession>A0ABQ5KQC0</accession>
<protein>
    <submittedName>
        <fullName evidence="2">Uncharacterized protein</fullName>
    </submittedName>
</protein>
<evidence type="ECO:0000313" key="3">
    <source>
        <dbReference type="Proteomes" id="UP001057375"/>
    </source>
</evidence>
<name>A0ABQ5KQC0_9EUKA</name>
<feature type="compositionally biased region" description="Basic and acidic residues" evidence="1">
    <location>
        <begin position="39"/>
        <end position="63"/>
    </location>
</feature>
<evidence type="ECO:0000313" key="2">
    <source>
        <dbReference type="EMBL" id="GKT33539.1"/>
    </source>
</evidence>
<organism evidence="2 3">
    <name type="scientific">Aduncisulcus paluster</name>
    <dbReference type="NCBI Taxonomy" id="2918883"/>
    <lineage>
        <taxon>Eukaryota</taxon>
        <taxon>Metamonada</taxon>
        <taxon>Carpediemonas-like organisms</taxon>
        <taxon>Aduncisulcus</taxon>
    </lineage>
</organism>
<dbReference type="Proteomes" id="UP001057375">
    <property type="component" value="Unassembled WGS sequence"/>
</dbReference>
<proteinExistence type="predicted"/>
<feature type="region of interest" description="Disordered" evidence="1">
    <location>
        <begin position="17"/>
        <end position="72"/>
    </location>
</feature>